<feature type="domain" description="RNase H type-1" evidence="2">
    <location>
        <begin position="1722"/>
        <end position="1829"/>
    </location>
</feature>
<name>A0ABQ8HA55_9ROSI</name>
<evidence type="ECO:0000256" key="1">
    <source>
        <dbReference type="ARBA" id="ARBA00022821"/>
    </source>
</evidence>
<feature type="domain" description="Disease resistance protein At4g27190-like leucine-rich repeats" evidence="3">
    <location>
        <begin position="1529"/>
        <end position="1647"/>
    </location>
</feature>
<feature type="domain" description="Disease resistance protein At4g27190-like leucine-rich repeats" evidence="3">
    <location>
        <begin position="82"/>
        <end position="134"/>
    </location>
</feature>
<sequence length="1841" mass="207472">MIKMVFPKLLTLHLEHLPKLAGFSSGNSVEFPSLTRLYVQSCPKLKTFLPDSMSAADIRLSKDAGEMSYRADMHPLFDKKVAFPCLKQLSLVGLPELLHLWKEDSQPSTVFENLTSLDVKGCKNLKTLVPFSVALEKLKTLTVWNCNGLTNLMTLSTAKTLVQLKAISIGCCEMLEEIIIDMRDEEIMTAEGEKDAAIDKITFSMLNSFELWCLPNLTSFYSGSNTLECPSLTTINITICPKMEKFVFPNTKDLSIRSVSLFNEKVTLPVLASLELSGIGIQTIWHKQLLAMSFMAESLAQLKVLKISNCEFIKGVIVTEELISATPFPKLNQLKLKDLPELTRFCNFSGNSIELPSLSKLWIENCPKMDTFAMSFCLQQLTELTFDGCDNLKYLFPSSMAESLVHLEILKISNCKFMEGVIISQEERKSSSLLPKLNQLKLKDLPELTRFCNFSGCLIELPSLSELEISKCPKMQTFASDSVCADMLAIEEPKEANTEENIHSFFDEKAEVMWEVLVGLNGFKDIEDGGCWEDGSSSGAPGRSSGGGIFCNCRGFVKGCFSSSFEAELLAVIKAINYAHIFGLMSLWIECDSIFMVKLLQTRPALVPWRHLVSWRRCLHYVSSMNIQVTLIYREGNQVTDCLASHEVETQRKLSTRKQSSVLAIHKSTIEGIINTEALREEENMIKMVFPKLLTLHLEDLPKLARFSSGNSVEFPSLTLLYVRSCPKLKTFLSDSMSAADIRLSKDAEEMNYRADMHPLFDKKVAFPCLKELSLVGLPELLHLWKEDSQRSTVFENLTNLDVRYCKNLKTLVPFSVSLEKLKTLTVWDCNGLTNLMTLSTAKTLVQLKTINIQSCKMLEEIIIDMRDAEIMTAEAEKDAAFDKITFSMLNSFRLWYLPNLTSFYSGSNTVECPSLTTIEITNCPKMETFVLPNTKDLSTRSASLFNEKVTLPVLASLKLFGIGIQTIWHKQLLAMSFMAESLAQLKVLEISNCEFIKGVIVTEELISTSPFPKLNQLKLQNLPELTRFCNFNGNSIELPSLSELEIQNCPKMQTFVSSSLFADMPAIKEPEEVKTRNEENLHSFFDEKVAFPCLKELILRELPELLHLWKEDSQRSTVFENLTNLDVRGCKNLKTLVPFSVSLEKLKNLLVSGCNGLMNLMTLSTAKTLVQLKTIHISSCEMLEEIIIDMRDEEIMTAEVEKDAAIDKITFSMLNSFLLRNLPNLISFYSGSNTLECPSLSKLWIENCPKMDTFVSNLLCADITASKKHEELNLKEDLHLDMRPFIDEKVIYSPSCFFYSFLHISFLHSPPFIKLCLLQAISFCLQHLTELTLDGCDNFKYLFPSSMAESFVHLQVLKISNCKFIEGVIITQDNKKSSTLLPKLSQLELKNLPELTRFCNFNGNSIKLPSLSELEIKNCPKMQTFVSNSIFAVMPATEEPEEVNMQNENFHSFFDEKIDVSVDKIAFRMLDSIILESLPNLISFYSGSNILECPSLTIISVEDCPKMKTLVFPKDISIYSASFFSEQATSSCFQNLTELIMDGYDSVKYVFPSSVAESFVHLKVFKISNCKHMEGIIIIEEERINSTLFPELKQLTLKDLSELKRFCNFKGDSVELPSLSELEIQNCPKMKTFASDSVCGDMPAIEEPKEGNTEETIHSFFDEKIKWMEDVGKVTLIPPYKSFLRTWEVVSDLLILDFKQSSNSVGCVVEFANPDYGSSSGAPGHSSGGGIFCNCRGFVKGCFSSSFEAELLAVIKAINYAHIVGLMSLWIECDSIFMVNLLQTRSALVPWKHLASWRRCLHYLSSMNIQVTHVYREGNQVTDCLASHDHSLTQDGGLLA</sequence>
<gene>
    <name evidence="4" type="ORF">JRO89_XS12G0003400</name>
</gene>
<dbReference type="InterPro" id="IPR012337">
    <property type="entry name" value="RNaseH-like_sf"/>
</dbReference>
<dbReference type="PANTHER" id="PTHR33463:SF198">
    <property type="entry name" value="RPP4C3"/>
    <property type="match status" value="1"/>
</dbReference>
<feature type="domain" description="Disease resistance protein At4g27190-like leucine-rich repeats" evidence="3">
    <location>
        <begin position="1074"/>
        <end position="1143"/>
    </location>
</feature>
<dbReference type="Proteomes" id="UP000827721">
    <property type="component" value="Unassembled WGS sequence"/>
</dbReference>
<feature type="domain" description="Disease resistance protein At4g27190-like leucine-rich repeats" evidence="3">
    <location>
        <begin position="375"/>
        <end position="491"/>
    </location>
</feature>
<dbReference type="InterPro" id="IPR036397">
    <property type="entry name" value="RNaseH_sf"/>
</dbReference>
<feature type="domain" description="Disease resistance protein At4g27190-like leucine-rich repeats" evidence="3">
    <location>
        <begin position="818"/>
        <end position="929"/>
    </location>
</feature>
<evidence type="ECO:0008006" key="6">
    <source>
        <dbReference type="Google" id="ProtNLM"/>
    </source>
</evidence>
<evidence type="ECO:0000313" key="5">
    <source>
        <dbReference type="Proteomes" id="UP000827721"/>
    </source>
</evidence>
<accession>A0ABQ8HA55</accession>
<dbReference type="InterPro" id="IPR002156">
    <property type="entry name" value="RNaseH_domain"/>
</dbReference>
<dbReference type="Pfam" id="PF23247">
    <property type="entry name" value="LRR_RPS2"/>
    <property type="match status" value="9"/>
</dbReference>
<evidence type="ECO:0000259" key="2">
    <source>
        <dbReference type="Pfam" id="PF13456"/>
    </source>
</evidence>
<dbReference type="EMBL" id="JAFEMO010000012">
    <property type="protein sequence ID" value="KAH7553371.1"/>
    <property type="molecule type" value="Genomic_DNA"/>
</dbReference>
<dbReference type="InterPro" id="IPR044730">
    <property type="entry name" value="RNase_H-like_dom_plant"/>
</dbReference>
<dbReference type="InterPro" id="IPR050905">
    <property type="entry name" value="Plant_NBS-LRR"/>
</dbReference>
<feature type="domain" description="Disease resistance protein At4g27190-like leucine-rich repeats" evidence="3">
    <location>
        <begin position="974"/>
        <end position="1068"/>
    </location>
</feature>
<dbReference type="PANTHER" id="PTHR33463">
    <property type="entry name" value="NB-ARC DOMAIN-CONTAINING PROTEIN-RELATED"/>
    <property type="match status" value="1"/>
</dbReference>
<feature type="domain" description="Disease resistance protein At4g27190-like leucine-rich repeats" evidence="3">
    <location>
        <begin position="1323"/>
        <end position="1432"/>
    </location>
</feature>
<organism evidence="4 5">
    <name type="scientific">Xanthoceras sorbifolium</name>
    <dbReference type="NCBI Taxonomy" id="99658"/>
    <lineage>
        <taxon>Eukaryota</taxon>
        <taxon>Viridiplantae</taxon>
        <taxon>Streptophyta</taxon>
        <taxon>Embryophyta</taxon>
        <taxon>Tracheophyta</taxon>
        <taxon>Spermatophyta</taxon>
        <taxon>Magnoliopsida</taxon>
        <taxon>eudicotyledons</taxon>
        <taxon>Gunneridae</taxon>
        <taxon>Pentapetalae</taxon>
        <taxon>rosids</taxon>
        <taxon>malvids</taxon>
        <taxon>Sapindales</taxon>
        <taxon>Sapindaceae</taxon>
        <taxon>Xanthoceroideae</taxon>
        <taxon>Xanthoceras</taxon>
    </lineage>
</organism>
<feature type="domain" description="Disease resistance protein At4g27190-like leucine-rich repeats" evidence="3">
    <location>
        <begin position="289"/>
        <end position="370"/>
    </location>
</feature>
<comment type="caution">
    <text evidence="4">The sequence shown here is derived from an EMBL/GenBank/DDBJ whole genome shotgun (WGS) entry which is preliminary data.</text>
</comment>
<dbReference type="Pfam" id="PF13456">
    <property type="entry name" value="RVT_3"/>
    <property type="match status" value="2"/>
</dbReference>
<dbReference type="InterPro" id="IPR057135">
    <property type="entry name" value="At4g27190-like_LRR"/>
</dbReference>
<proteinExistence type="predicted"/>
<evidence type="ECO:0000259" key="3">
    <source>
        <dbReference type="Pfam" id="PF23247"/>
    </source>
</evidence>
<dbReference type="Gene3D" id="3.80.10.10">
    <property type="entry name" value="Ribonuclease Inhibitor"/>
    <property type="match status" value="7"/>
</dbReference>
<dbReference type="InterPro" id="IPR032675">
    <property type="entry name" value="LRR_dom_sf"/>
</dbReference>
<reference evidence="4 5" key="1">
    <citation type="submission" date="2021-02" db="EMBL/GenBank/DDBJ databases">
        <title>Plant Genome Project.</title>
        <authorList>
            <person name="Zhang R.-G."/>
        </authorList>
    </citation>
    <scope>NUCLEOTIDE SEQUENCE [LARGE SCALE GENOMIC DNA]</scope>
    <source>
        <tissue evidence="4">Leaves</tissue>
    </source>
</reference>
<dbReference type="SUPFAM" id="SSF52047">
    <property type="entry name" value="RNI-like"/>
    <property type="match status" value="5"/>
</dbReference>
<evidence type="ECO:0000313" key="4">
    <source>
        <dbReference type="EMBL" id="KAH7553371.1"/>
    </source>
</evidence>
<keyword evidence="1" id="KW-0611">Plant defense</keyword>
<feature type="domain" description="Disease resistance protein At4g27190-like leucine-rich repeats" evidence="3">
    <location>
        <begin position="136"/>
        <end position="249"/>
    </location>
</feature>
<protein>
    <recommendedName>
        <fullName evidence="6">RNase H type-1 domain-containing protein</fullName>
    </recommendedName>
</protein>
<feature type="domain" description="RNase H type-1" evidence="2">
    <location>
        <begin position="534"/>
        <end position="646"/>
    </location>
</feature>
<dbReference type="CDD" id="cd06222">
    <property type="entry name" value="RNase_H_like"/>
    <property type="match status" value="2"/>
</dbReference>
<dbReference type="SUPFAM" id="SSF53098">
    <property type="entry name" value="Ribonuclease H-like"/>
    <property type="match status" value="2"/>
</dbReference>
<keyword evidence="5" id="KW-1185">Reference proteome</keyword>
<dbReference type="Gene3D" id="3.30.420.10">
    <property type="entry name" value="Ribonuclease H-like superfamily/Ribonuclease H"/>
    <property type="match status" value="2"/>
</dbReference>